<sequence length="277" mass="31056">MNYSTKIGVERADSTTFPFLKNEVTALIIETPVFDRRDALPAILNKGEWAPARTRIKTRGVAIRIAGDPRPSFVWDDADEAERELWRRNAAATYASQWYDGQAANDNEDWPLQKLLRTEKNDHCLVLAERYRAVHDIAERPTALVGREPVDLYVVQNIDKDGKKKGPKVITGKKAMVDTQPSRNRAAPVPKEWTGDAALIATIDARRELAFLRGRLAYVPAILDAFEWSVVDGLTLEEIGKKLGAGSKGAKGEARARIFDGFGIIDRYWGKQRRRAA</sequence>
<reference evidence="1" key="1">
    <citation type="submission" date="2021-07" db="EMBL/GenBank/DDBJ databases">
        <title>Shinella sp. nov., a novel member of the genus Shinella from water.</title>
        <authorList>
            <person name="Deng Y."/>
        </authorList>
    </citation>
    <scope>NUCLEOTIDE SEQUENCE</scope>
    <source>
        <strain evidence="1">CPCC 100929</strain>
    </source>
</reference>
<accession>A0ABT1R414</accession>
<dbReference type="EMBL" id="WHSB02000002">
    <property type="protein sequence ID" value="MCQ4629918.1"/>
    <property type="molecule type" value="Genomic_DNA"/>
</dbReference>
<keyword evidence="2" id="KW-1185">Reference proteome</keyword>
<name>A0ABT1R414_9HYPH</name>
<dbReference type="Proteomes" id="UP000996601">
    <property type="component" value="Unassembled WGS sequence"/>
</dbReference>
<protein>
    <submittedName>
        <fullName evidence="1">Uncharacterized protein</fullName>
    </submittedName>
</protein>
<evidence type="ECO:0000313" key="2">
    <source>
        <dbReference type="Proteomes" id="UP000996601"/>
    </source>
</evidence>
<evidence type="ECO:0000313" key="1">
    <source>
        <dbReference type="EMBL" id="MCQ4629918.1"/>
    </source>
</evidence>
<proteinExistence type="predicted"/>
<comment type="caution">
    <text evidence="1">The sequence shown here is derived from an EMBL/GenBank/DDBJ whole genome shotgun (WGS) entry which is preliminary data.</text>
</comment>
<dbReference type="RefSeq" id="WP_256116093.1">
    <property type="nucleotide sequence ID" value="NZ_WHSB02000002.1"/>
</dbReference>
<organism evidence="1 2">
    <name type="scientific">Shinella lacus</name>
    <dbReference type="NCBI Taxonomy" id="2654216"/>
    <lineage>
        <taxon>Bacteria</taxon>
        <taxon>Pseudomonadati</taxon>
        <taxon>Pseudomonadota</taxon>
        <taxon>Alphaproteobacteria</taxon>
        <taxon>Hyphomicrobiales</taxon>
        <taxon>Rhizobiaceae</taxon>
        <taxon>Shinella</taxon>
    </lineage>
</organism>
<gene>
    <name evidence="1" type="ORF">GB927_007735</name>
</gene>